<comment type="caution">
    <text evidence="2">The sequence shown here is derived from an EMBL/GenBank/DDBJ whole genome shotgun (WGS) entry which is preliminary data.</text>
</comment>
<protein>
    <submittedName>
        <fullName evidence="2">Uncharacterized protein</fullName>
    </submittedName>
</protein>
<evidence type="ECO:0000313" key="2">
    <source>
        <dbReference type="EMBL" id="KAJ2901550.1"/>
    </source>
</evidence>
<gene>
    <name evidence="2" type="ORF">MKZ38_001683</name>
</gene>
<name>A0AAD5RQ05_9PEZI</name>
<evidence type="ECO:0000313" key="3">
    <source>
        <dbReference type="Proteomes" id="UP001201980"/>
    </source>
</evidence>
<reference evidence="2" key="1">
    <citation type="submission" date="2022-07" db="EMBL/GenBank/DDBJ databases">
        <title>Draft genome sequence of Zalerion maritima ATCC 34329, a (micro)plastics degrading marine fungus.</title>
        <authorList>
            <person name="Paco A."/>
            <person name="Goncalves M.F.M."/>
            <person name="Rocha-Santos T.A.P."/>
            <person name="Alves A."/>
        </authorList>
    </citation>
    <scope>NUCLEOTIDE SEQUENCE</scope>
    <source>
        <strain evidence="2">ATCC 34329</strain>
    </source>
</reference>
<feature type="region of interest" description="Disordered" evidence="1">
    <location>
        <begin position="68"/>
        <end position="88"/>
    </location>
</feature>
<keyword evidence="3" id="KW-1185">Reference proteome</keyword>
<feature type="region of interest" description="Disordered" evidence="1">
    <location>
        <begin position="1"/>
        <end position="50"/>
    </location>
</feature>
<organism evidence="2 3">
    <name type="scientific">Zalerion maritima</name>
    <dbReference type="NCBI Taxonomy" id="339359"/>
    <lineage>
        <taxon>Eukaryota</taxon>
        <taxon>Fungi</taxon>
        <taxon>Dikarya</taxon>
        <taxon>Ascomycota</taxon>
        <taxon>Pezizomycotina</taxon>
        <taxon>Sordariomycetes</taxon>
        <taxon>Lulworthiomycetidae</taxon>
        <taxon>Lulworthiales</taxon>
        <taxon>Lulworthiaceae</taxon>
        <taxon>Zalerion</taxon>
    </lineage>
</organism>
<feature type="compositionally biased region" description="Polar residues" evidence="1">
    <location>
        <begin position="181"/>
        <end position="196"/>
    </location>
</feature>
<sequence>MHTLGVTYSPTATVQNSKTPLTRTPHAGGNGSSNSSGSGNGNGSVMLAASPPPTATLPIIPVPPFVSSSAASSQPFASSSTKSFKTTTSATNATVCPLGMGMGTSLAPPPAAKPPDLARNYGAAYAFRTREQLGATTQPATPAAYDTRSWRWQRKRKQKHQSQRCSKAPTRQNRRLIKRLASSSPLSQGDGSLSSGTTEIDATTDMTTVPLGTVQEGLCPKDVCDGANTR</sequence>
<dbReference type="Proteomes" id="UP001201980">
    <property type="component" value="Unassembled WGS sequence"/>
</dbReference>
<feature type="compositionally biased region" description="Low complexity" evidence="1">
    <location>
        <begin position="32"/>
        <end position="49"/>
    </location>
</feature>
<feature type="compositionally biased region" description="Basic residues" evidence="1">
    <location>
        <begin position="151"/>
        <end position="162"/>
    </location>
</feature>
<feature type="compositionally biased region" description="Polar residues" evidence="1">
    <location>
        <begin position="1"/>
        <end position="22"/>
    </location>
</feature>
<proteinExistence type="predicted"/>
<dbReference type="AlphaFoldDB" id="A0AAD5RQ05"/>
<dbReference type="EMBL" id="JAKWBI020000147">
    <property type="protein sequence ID" value="KAJ2901550.1"/>
    <property type="molecule type" value="Genomic_DNA"/>
</dbReference>
<accession>A0AAD5RQ05</accession>
<feature type="region of interest" description="Disordered" evidence="1">
    <location>
        <begin position="132"/>
        <end position="203"/>
    </location>
</feature>
<evidence type="ECO:0000256" key="1">
    <source>
        <dbReference type="SAM" id="MobiDB-lite"/>
    </source>
</evidence>